<evidence type="ECO:0000313" key="2">
    <source>
        <dbReference type="EnsemblPlants" id="Pp3c16_16900V3.1"/>
    </source>
</evidence>
<protein>
    <submittedName>
        <fullName evidence="1 2">Uncharacterized protein</fullName>
    </submittedName>
</protein>
<dbReference type="PaxDb" id="3218-PP1S197_31V6.1"/>
<reference evidence="1 3" key="2">
    <citation type="journal article" date="2018" name="Plant J.">
        <title>The Physcomitrella patens chromosome-scale assembly reveals moss genome structure and evolution.</title>
        <authorList>
            <person name="Lang D."/>
            <person name="Ullrich K.K."/>
            <person name="Murat F."/>
            <person name="Fuchs J."/>
            <person name="Jenkins J."/>
            <person name="Haas F.B."/>
            <person name="Piednoel M."/>
            <person name="Gundlach H."/>
            <person name="Van Bel M."/>
            <person name="Meyberg R."/>
            <person name="Vives C."/>
            <person name="Morata J."/>
            <person name="Symeonidi A."/>
            <person name="Hiss M."/>
            <person name="Muchero W."/>
            <person name="Kamisugi Y."/>
            <person name="Saleh O."/>
            <person name="Blanc G."/>
            <person name="Decker E.L."/>
            <person name="van Gessel N."/>
            <person name="Grimwood J."/>
            <person name="Hayes R.D."/>
            <person name="Graham S.W."/>
            <person name="Gunter L.E."/>
            <person name="McDaniel S.F."/>
            <person name="Hoernstein S.N.W."/>
            <person name="Larsson A."/>
            <person name="Li F.W."/>
            <person name="Perroud P.F."/>
            <person name="Phillips J."/>
            <person name="Ranjan P."/>
            <person name="Rokshar D.S."/>
            <person name="Rothfels C.J."/>
            <person name="Schneider L."/>
            <person name="Shu S."/>
            <person name="Stevenson D.W."/>
            <person name="Thummler F."/>
            <person name="Tillich M."/>
            <person name="Villarreal Aguilar J.C."/>
            <person name="Widiez T."/>
            <person name="Wong G.K."/>
            <person name="Wymore A."/>
            <person name="Zhang Y."/>
            <person name="Zimmer A.D."/>
            <person name="Quatrano R.S."/>
            <person name="Mayer K.F.X."/>
            <person name="Goodstein D."/>
            <person name="Casacuberta J.M."/>
            <person name="Vandepoele K."/>
            <person name="Reski R."/>
            <person name="Cuming A.C."/>
            <person name="Tuskan G.A."/>
            <person name="Maumus F."/>
            <person name="Salse J."/>
            <person name="Schmutz J."/>
            <person name="Rensing S.A."/>
        </authorList>
    </citation>
    <scope>NUCLEOTIDE SEQUENCE [LARGE SCALE GENOMIC DNA]</scope>
    <source>
        <strain evidence="2 3">cv. Gransden 2004</strain>
    </source>
</reference>
<dbReference type="GO" id="GO:0005771">
    <property type="term" value="C:multivesicular body"/>
    <property type="evidence" value="ECO:0000318"/>
    <property type="project" value="GO_Central"/>
</dbReference>
<dbReference type="EMBL" id="ABEU02000016">
    <property type="protein sequence ID" value="PNR37989.1"/>
    <property type="molecule type" value="Genomic_DNA"/>
</dbReference>
<proteinExistence type="predicted"/>
<evidence type="ECO:0000313" key="3">
    <source>
        <dbReference type="Proteomes" id="UP000006727"/>
    </source>
</evidence>
<organism evidence="1">
    <name type="scientific">Physcomitrium patens</name>
    <name type="common">Spreading-leaved earth moss</name>
    <name type="synonym">Physcomitrella patens</name>
    <dbReference type="NCBI Taxonomy" id="3218"/>
    <lineage>
        <taxon>Eukaryota</taxon>
        <taxon>Viridiplantae</taxon>
        <taxon>Streptophyta</taxon>
        <taxon>Embryophyta</taxon>
        <taxon>Bryophyta</taxon>
        <taxon>Bryophytina</taxon>
        <taxon>Bryopsida</taxon>
        <taxon>Funariidae</taxon>
        <taxon>Funariales</taxon>
        <taxon>Funariaceae</taxon>
        <taxon>Physcomitrium</taxon>
    </lineage>
</organism>
<dbReference type="GO" id="GO:0006900">
    <property type="term" value="P:vesicle budding from membrane"/>
    <property type="evidence" value="ECO:0000318"/>
    <property type="project" value="GO_Central"/>
</dbReference>
<sequence>MTAEANQSIQGQKEKLPALTVEESSQRVRAALIWTVMDESACYLNWTLNFLEWSFEDLEGSSSLDLVFAGTRGFGIVRSKEVVVWGKQINTRSDTINEKIKKLDVEFSKRREQIKKARPGPTQEAIKARAMRILKHKKNVTASSYCLCLLSVARKGDSLVVKTYRGWV</sequence>
<accession>A0A2K1J902</accession>
<evidence type="ECO:0000313" key="1">
    <source>
        <dbReference type="EMBL" id="PNR37989.1"/>
    </source>
</evidence>
<dbReference type="InParanoid" id="A0A2K1J902"/>
<name>A0A2K1J902_PHYPA</name>
<dbReference type="GO" id="GO:0032511">
    <property type="term" value="P:late endosome to vacuole transport via multivesicular body sorting pathway"/>
    <property type="evidence" value="ECO:0000318"/>
    <property type="project" value="GO_Central"/>
</dbReference>
<dbReference type="Gramene" id="Pp3c16_16900V3.1">
    <property type="protein sequence ID" value="Pp3c16_16900V3.1"/>
    <property type="gene ID" value="Pp3c16_16900"/>
</dbReference>
<dbReference type="Proteomes" id="UP000006727">
    <property type="component" value="Chromosome 16"/>
</dbReference>
<dbReference type="EnsemblPlants" id="Pp3c16_16900V3.1">
    <property type="protein sequence ID" value="Pp3c16_16900V3.1"/>
    <property type="gene ID" value="Pp3c16_16900"/>
</dbReference>
<dbReference type="STRING" id="3218.A0A2K1J902"/>
<reference evidence="2" key="3">
    <citation type="submission" date="2020-12" db="UniProtKB">
        <authorList>
            <consortium name="EnsemblPlants"/>
        </authorList>
    </citation>
    <scope>IDENTIFICATION</scope>
</reference>
<gene>
    <name evidence="1" type="ORF">PHYPA_021100</name>
</gene>
<reference evidence="1 3" key="1">
    <citation type="journal article" date="2008" name="Science">
        <title>The Physcomitrella genome reveals evolutionary insights into the conquest of land by plants.</title>
        <authorList>
            <person name="Rensing S."/>
            <person name="Lang D."/>
            <person name="Zimmer A."/>
            <person name="Terry A."/>
            <person name="Salamov A."/>
            <person name="Shapiro H."/>
            <person name="Nishiyama T."/>
            <person name="Perroud P.-F."/>
            <person name="Lindquist E."/>
            <person name="Kamisugi Y."/>
            <person name="Tanahashi T."/>
            <person name="Sakakibara K."/>
            <person name="Fujita T."/>
            <person name="Oishi K."/>
            <person name="Shin-I T."/>
            <person name="Kuroki Y."/>
            <person name="Toyoda A."/>
            <person name="Suzuki Y."/>
            <person name="Hashimoto A."/>
            <person name="Yamaguchi K."/>
            <person name="Sugano A."/>
            <person name="Kohara Y."/>
            <person name="Fujiyama A."/>
            <person name="Anterola A."/>
            <person name="Aoki S."/>
            <person name="Ashton N."/>
            <person name="Barbazuk W.B."/>
            <person name="Barker E."/>
            <person name="Bennetzen J."/>
            <person name="Bezanilla M."/>
            <person name="Blankenship R."/>
            <person name="Cho S.H."/>
            <person name="Dutcher S."/>
            <person name="Estelle M."/>
            <person name="Fawcett J.A."/>
            <person name="Gundlach H."/>
            <person name="Hanada K."/>
            <person name="Heyl A."/>
            <person name="Hicks K.A."/>
            <person name="Hugh J."/>
            <person name="Lohr M."/>
            <person name="Mayer K."/>
            <person name="Melkozernov A."/>
            <person name="Murata T."/>
            <person name="Nelson D."/>
            <person name="Pils B."/>
            <person name="Prigge M."/>
            <person name="Reiss B."/>
            <person name="Renner T."/>
            <person name="Rombauts S."/>
            <person name="Rushton P."/>
            <person name="Sanderfoot A."/>
            <person name="Schween G."/>
            <person name="Shiu S.-H."/>
            <person name="Stueber K."/>
            <person name="Theodoulou F.L."/>
            <person name="Tu H."/>
            <person name="Van de Peer Y."/>
            <person name="Verrier P.J."/>
            <person name="Waters E."/>
            <person name="Wood A."/>
            <person name="Yang L."/>
            <person name="Cove D."/>
            <person name="Cuming A."/>
            <person name="Hasebe M."/>
            <person name="Lucas S."/>
            <person name="Mishler D.B."/>
            <person name="Reski R."/>
            <person name="Grigoriev I."/>
            <person name="Quatrano R.S."/>
            <person name="Boore J.L."/>
        </authorList>
    </citation>
    <scope>NUCLEOTIDE SEQUENCE [LARGE SCALE GENOMIC DNA]</scope>
    <source>
        <strain evidence="2 3">cv. Gransden 2004</strain>
    </source>
</reference>
<keyword evidence="3" id="KW-1185">Reference proteome</keyword>
<dbReference type="AlphaFoldDB" id="A0A2K1J902"/>